<proteinExistence type="predicted"/>
<name>A0A9P3UTS3_LYOSH</name>
<keyword evidence="2" id="KW-1185">Reference proteome</keyword>
<protein>
    <submittedName>
        <fullName evidence="1">Uncharacterized protein</fullName>
    </submittedName>
</protein>
<evidence type="ECO:0000313" key="1">
    <source>
        <dbReference type="EMBL" id="GLB44472.1"/>
    </source>
</evidence>
<dbReference type="EMBL" id="BRPK01000017">
    <property type="protein sequence ID" value="GLB44472.1"/>
    <property type="molecule type" value="Genomic_DNA"/>
</dbReference>
<reference evidence="1" key="1">
    <citation type="submission" date="2022-07" db="EMBL/GenBank/DDBJ databases">
        <title>The genome of Lyophyllum shimeji provides insight into the initial evolution of ectomycorrhizal fungal genome.</title>
        <authorList>
            <person name="Kobayashi Y."/>
            <person name="Shibata T."/>
            <person name="Hirakawa H."/>
            <person name="Shigenobu S."/>
            <person name="Nishiyama T."/>
            <person name="Yamada A."/>
            <person name="Hasebe M."/>
            <person name="Kawaguchi M."/>
        </authorList>
    </citation>
    <scope>NUCLEOTIDE SEQUENCE</scope>
    <source>
        <strain evidence="1">AT787</strain>
    </source>
</reference>
<sequence length="67" mass="7178">MPANFSNAEDVSIINSPIQDIKRLSEIRPTAEDSIPTLARSPYASMVNALIADAKVEKPGDKHAGKS</sequence>
<organism evidence="1 2">
    <name type="scientific">Lyophyllum shimeji</name>
    <name type="common">Hon-shimeji</name>
    <name type="synonym">Tricholoma shimeji</name>
    <dbReference type="NCBI Taxonomy" id="47721"/>
    <lineage>
        <taxon>Eukaryota</taxon>
        <taxon>Fungi</taxon>
        <taxon>Dikarya</taxon>
        <taxon>Basidiomycota</taxon>
        <taxon>Agaricomycotina</taxon>
        <taxon>Agaricomycetes</taxon>
        <taxon>Agaricomycetidae</taxon>
        <taxon>Agaricales</taxon>
        <taxon>Tricholomatineae</taxon>
        <taxon>Lyophyllaceae</taxon>
        <taxon>Lyophyllum</taxon>
    </lineage>
</organism>
<dbReference type="Proteomes" id="UP001063166">
    <property type="component" value="Unassembled WGS sequence"/>
</dbReference>
<accession>A0A9P3UTS3</accession>
<comment type="caution">
    <text evidence="1">The sequence shown here is derived from an EMBL/GenBank/DDBJ whole genome shotgun (WGS) entry which is preliminary data.</text>
</comment>
<evidence type="ECO:0000313" key="2">
    <source>
        <dbReference type="Proteomes" id="UP001063166"/>
    </source>
</evidence>
<dbReference type="AlphaFoldDB" id="A0A9P3UTS3"/>
<gene>
    <name evidence="1" type="ORF">LshimejAT787_1700990</name>
</gene>